<comment type="function">
    <text evidence="11">Component of the F(0) channel, it forms part of the peripheral stalk, linking F(1) to F(0). The b'-subunit is a diverged and duplicated form of b found in plants and photosynthetic bacteria.</text>
</comment>
<dbReference type="Proteomes" id="UP000199109">
    <property type="component" value="Unassembled WGS sequence"/>
</dbReference>
<keyword evidence="13" id="KW-1003">Cell membrane</keyword>
<evidence type="ECO:0000256" key="5">
    <source>
        <dbReference type="ARBA" id="ARBA00022781"/>
    </source>
</evidence>
<feature type="transmembrane region" description="Helical" evidence="13">
    <location>
        <begin position="6"/>
        <end position="22"/>
    </location>
</feature>
<feature type="coiled-coil region" evidence="14">
    <location>
        <begin position="38"/>
        <end position="112"/>
    </location>
</feature>
<proteinExistence type="inferred from homology"/>
<dbReference type="GO" id="GO:0045259">
    <property type="term" value="C:proton-transporting ATP synthase complex"/>
    <property type="evidence" value="ECO:0007669"/>
    <property type="project" value="UniProtKB-KW"/>
</dbReference>
<evidence type="ECO:0000256" key="3">
    <source>
        <dbReference type="ARBA" id="ARBA00022547"/>
    </source>
</evidence>
<keyword evidence="8 13" id="KW-0472">Membrane</keyword>
<dbReference type="RefSeq" id="WP_091868453.1">
    <property type="nucleotide sequence ID" value="NZ_FNAO01000005.1"/>
</dbReference>
<comment type="subcellular location">
    <subcellularLocation>
        <location evidence="13">Cell membrane</location>
        <topology evidence="13">Single-pass membrane protein</topology>
    </subcellularLocation>
    <subcellularLocation>
        <location evidence="12">Endomembrane system</location>
        <topology evidence="12">Single-pass membrane protein</topology>
    </subcellularLocation>
</comment>
<evidence type="ECO:0000256" key="11">
    <source>
        <dbReference type="ARBA" id="ARBA00025614"/>
    </source>
</evidence>
<keyword evidence="5 13" id="KW-0375">Hydrogen ion transport</keyword>
<evidence type="ECO:0000256" key="4">
    <source>
        <dbReference type="ARBA" id="ARBA00022692"/>
    </source>
</evidence>
<keyword evidence="16" id="KW-1185">Reference proteome</keyword>
<dbReference type="GO" id="GO:0046961">
    <property type="term" value="F:proton-transporting ATPase activity, rotational mechanism"/>
    <property type="evidence" value="ECO:0007669"/>
    <property type="project" value="TreeGrafter"/>
</dbReference>
<organism evidence="15 16">
    <name type="scientific">Pricia antarctica</name>
    <dbReference type="NCBI Taxonomy" id="641691"/>
    <lineage>
        <taxon>Bacteria</taxon>
        <taxon>Pseudomonadati</taxon>
        <taxon>Bacteroidota</taxon>
        <taxon>Flavobacteriia</taxon>
        <taxon>Flavobacteriales</taxon>
        <taxon>Flavobacteriaceae</taxon>
        <taxon>Pricia</taxon>
    </lineage>
</organism>
<name>A0A1G7D274_9FLAO</name>
<evidence type="ECO:0000313" key="15">
    <source>
        <dbReference type="EMBL" id="SDE45026.1"/>
    </source>
</evidence>
<comment type="subunit">
    <text evidence="13">F-type ATPases have 2 components, F(1) - the catalytic core - and F(0) - the membrane proton channel. F(1) has five subunits: alpha(3), beta(3), gamma(1), delta(1), epsilon(1). F(0) has three main subunits: a(1), b(2) and c(10-14). The alpha and beta chains form an alternating ring which encloses part of the gamma chain. F(1) is attached to F(0) by a central stalk formed by the gamma and epsilon chains, while a peripheral stalk is formed by the delta and b chains.</text>
</comment>
<keyword evidence="4 13" id="KW-0812">Transmembrane</keyword>
<evidence type="ECO:0000256" key="12">
    <source>
        <dbReference type="ARBA" id="ARBA00037847"/>
    </source>
</evidence>
<dbReference type="InterPro" id="IPR002146">
    <property type="entry name" value="ATP_synth_b/b'su_bac/chlpt"/>
</dbReference>
<dbReference type="GO" id="GO:0046933">
    <property type="term" value="F:proton-transporting ATP synthase activity, rotational mechanism"/>
    <property type="evidence" value="ECO:0007669"/>
    <property type="project" value="UniProtKB-UniRule"/>
</dbReference>
<accession>A0A1G7D274</accession>
<dbReference type="GO" id="GO:0012505">
    <property type="term" value="C:endomembrane system"/>
    <property type="evidence" value="ECO:0007669"/>
    <property type="project" value="UniProtKB-SubCell"/>
</dbReference>
<evidence type="ECO:0000256" key="10">
    <source>
        <dbReference type="ARBA" id="ARBA00025198"/>
    </source>
</evidence>
<keyword evidence="9 13" id="KW-0066">ATP synthesis</keyword>
<dbReference type="CDD" id="cd06503">
    <property type="entry name" value="ATP-synt_Fo_b"/>
    <property type="match status" value="1"/>
</dbReference>
<evidence type="ECO:0000256" key="7">
    <source>
        <dbReference type="ARBA" id="ARBA00023065"/>
    </source>
</evidence>
<evidence type="ECO:0000313" key="16">
    <source>
        <dbReference type="Proteomes" id="UP000199109"/>
    </source>
</evidence>
<evidence type="ECO:0000256" key="13">
    <source>
        <dbReference type="HAMAP-Rule" id="MF_01398"/>
    </source>
</evidence>
<dbReference type="AlphaFoldDB" id="A0A1G7D274"/>
<protein>
    <recommendedName>
        <fullName evidence="13">ATP synthase subunit b</fullName>
    </recommendedName>
    <alternativeName>
        <fullName evidence="13">ATP synthase F(0) sector subunit b</fullName>
    </alternativeName>
    <alternativeName>
        <fullName evidence="13">ATPase subunit I</fullName>
    </alternativeName>
    <alternativeName>
        <fullName evidence="13">F-type ATPase subunit b</fullName>
        <shortName evidence="13">F-ATPase subunit b</shortName>
    </alternativeName>
</protein>
<dbReference type="GO" id="GO:0005886">
    <property type="term" value="C:plasma membrane"/>
    <property type="evidence" value="ECO:0007669"/>
    <property type="project" value="UniProtKB-SubCell"/>
</dbReference>
<evidence type="ECO:0000256" key="14">
    <source>
        <dbReference type="SAM" id="Coils"/>
    </source>
</evidence>
<dbReference type="InterPro" id="IPR017707">
    <property type="entry name" value="Alt_ATP_synth_F0_bsu"/>
</dbReference>
<evidence type="ECO:0000256" key="9">
    <source>
        <dbReference type="ARBA" id="ARBA00023310"/>
    </source>
</evidence>
<dbReference type="InterPro" id="IPR050059">
    <property type="entry name" value="ATP_synthase_B_chain"/>
</dbReference>
<evidence type="ECO:0000256" key="2">
    <source>
        <dbReference type="ARBA" id="ARBA00022448"/>
    </source>
</evidence>
<dbReference type="NCBIfam" id="TIGR03321">
    <property type="entry name" value="alt_F1F0_F0_B"/>
    <property type="match status" value="1"/>
</dbReference>
<dbReference type="HAMAP" id="MF_01398">
    <property type="entry name" value="ATP_synth_b_bprime"/>
    <property type="match status" value="1"/>
</dbReference>
<keyword evidence="6 13" id="KW-1133">Transmembrane helix</keyword>
<dbReference type="OrthoDB" id="282095at2"/>
<dbReference type="STRING" id="641691.SAMN05421636_105113"/>
<dbReference type="InterPro" id="IPR000711">
    <property type="entry name" value="ATPase_OSCP/dsu"/>
</dbReference>
<keyword evidence="14" id="KW-0175">Coiled coil</keyword>
<dbReference type="EMBL" id="FNAO01000005">
    <property type="protein sequence ID" value="SDE45026.1"/>
    <property type="molecule type" value="Genomic_DNA"/>
</dbReference>
<gene>
    <name evidence="13" type="primary">atpF</name>
    <name evidence="15" type="ORF">SAMN05421636_105113</name>
</gene>
<reference evidence="15 16" key="1">
    <citation type="submission" date="2016-10" db="EMBL/GenBank/DDBJ databases">
        <authorList>
            <person name="de Groot N.N."/>
        </authorList>
    </citation>
    <scope>NUCLEOTIDE SEQUENCE [LARGE SCALE GENOMIC DNA]</scope>
    <source>
        <strain evidence="15 16">DSM 23421</strain>
    </source>
</reference>
<dbReference type="Pfam" id="PF00213">
    <property type="entry name" value="OSCP"/>
    <property type="match status" value="1"/>
</dbReference>
<evidence type="ECO:0000256" key="8">
    <source>
        <dbReference type="ARBA" id="ARBA00023136"/>
    </source>
</evidence>
<dbReference type="Pfam" id="PF00430">
    <property type="entry name" value="ATP-synt_B"/>
    <property type="match status" value="1"/>
</dbReference>
<dbReference type="PANTHER" id="PTHR33445">
    <property type="entry name" value="ATP SYNTHASE SUBUNIT B', CHLOROPLASTIC"/>
    <property type="match status" value="1"/>
</dbReference>
<keyword evidence="2 13" id="KW-0813">Transport</keyword>
<keyword evidence="7 13" id="KW-0406">Ion transport</keyword>
<comment type="function">
    <text evidence="10 13">F(1)F(0) ATP synthase produces ATP from ADP in the presence of a proton or sodium gradient. F-type ATPases consist of two structural domains, F(1) containing the extramembraneous catalytic core and F(0) containing the membrane proton channel, linked together by a central stalk and a peripheral stalk. During catalysis, ATP synthesis in the catalytic domain of F(1) is coupled via a rotary mechanism of the central stalk subunits to proton translocation.</text>
</comment>
<comment type="similarity">
    <text evidence="1 13">Belongs to the ATPase B chain family.</text>
</comment>
<dbReference type="PANTHER" id="PTHR33445:SF2">
    <property type="entry name" value="ATP SYNTHASE SUBUNIT B', CHLOROPLASTIC"/>
    <property type="match status" value="1"/>
</dbReference>
<sequence>MKINWFTLIAQIINFLVLMWLLKRFLYKPILSAIDERENKIKVQLNDAEMQKTEATNEREEFKRKNETFDKQKDGMLQKAAADAKVEGDRLKEEARTEANVLKTKLETAFTEDRATKNNEMTKRVQGEVLDIARKTLSDLSSADLEGQMVELFIKKISTLEADSKKKFTIAVSAKTPILVQSAFELSSGQQTEIQKYINEFSDGKHVVQFKVDAELIAGIVLIANDYKFAWNVSDYLKSLENNISVLKSKETKIKKKVN</sequence>
<evidence type="ECO:0000256" key="1">
    <source>
        <dbReference type="ARBA" id="ARBA00005513"/>
    </source>
</evidence>
<evidence type="ECO:0000256" key="6">
    <source>
        <dbReference type="ARBA" id="ARBA00022989"/>
    </source>
</evidence>
<keyword evidence="3 13" id="KW-0138">CF(0)</keyword>